<reference evidence="1 2" key="1">
    <citation type="submission" date="2024-07" db="EMBL/GenBank/DDBJ databases">
        <title>Molecular mechanisms and environmental adaptations of flagellar loss and biofilm growth of Rhodanobacter under environmental stress.</title>
        <authorList>
            <person name="Chen M."/>
        </authorList>
    </citation>
    <scope>NUCLEOTIDE SEQUENCE [LARGE SCALE GENOMIC DNA]</scope>
    <source>
        <strain evidence="1 2">RS22</strain>
    </source>
</reference>
<accession>A0ABV4AMH8</accession>
<dbReference type="Proteomes" id="UP001562159">
    <property type="component" value="Unassembled WGS sequence"/>
</dbReference>
<proteinExistence type="predicted"/>
<comment type="caution">
    <text evidence="1">The sequence shown here is derived from an EMBL/GenBank/DDBJ whole genome shotgun (WGS) entry which is preliminary data.</text>
</comment>
<dbReference type="EMBL" id="JBGBPY010000001">
    <property type="protein sequence ID" value="MEY2181607.1"/>
    <property type="molecule type" value="Genomic_DNA"/>
</dbReference>
<dbReference type="InterPro" id="IPR015943">
    <property type="entry name" value="WD40/YVTN_repeat-like_dom_sf"/>
</dbReference>
<sequence length="315" mass="33145">MHRFSIQGAAPVRAIAFGPGGTQAYVATGSELRDYDVATAQLADTLALPAPVADMVIDTPSRTGFAALAAPAKLVIFRLQPLKVAASTALTDGSPSALLFDAATHALLVESTQAATVTKFDAATGRRLASLRMQGSLRQMAADGRGTLYVADMAHDAIDVVDEAQMKYLGAIPVTGCKDPTGLAMDQVGRRLFVGCTDGMRYVVDTDLGFTFERLPSSLRGTSRMVFAFHPFGSAGWKGAAIGASENGRLALVRMNAFVNYSAAGDYPLNGSFEAMALDQDTHQLWLALGQPSAAEKAARPIELWTLGATAEVSK</sequence>
<organism evidence="1 2">
    <name type="scientific">Rhodanobacter humi</name>
    <dbReference type="NCBI Taxonomy" id="1888173"/>
    <lineage>
        <taxon>Bacteria</taxon>
        <taxon>Pseudomonadati</taxon>
        <taxon>Pseudomonadota</taxon>
        <taxon>Gammaproteobacteria</taxon>
        <taxon>Lysobacterales</taxon>
        <taxon>Rhodanobacteraceae</taxon>
        <taxon>Rhodanobacter</taxon>
    </lineage>
</organism>
<dbReference type="SUPFAM" id="SSF51004">
    <property type="entry name" value="C-terminal (heme d1) domain of cytochrome cd1-nitrite reductase"/>
    <property type="match status" value="1"/>
</dbReference>
<evidence type="ECO:0000313" key="1">
    <source>
        <dbReference type="EMBL" id="MEY2181607.1"/>
    </source>
</evidence>
<dbReference type="InterPro" id="IPR011048">
    <property type="entry name" value="Haem_d1_sf"/>
</dbReference>
<gene>
    <name evidence="1" type="ORF">AB7878_04190</name>
</gene>
<evidence type="ECO:0000313" key="2">
    <source>
        <dbReference type="Proteomes" id="UP001562159"/>
    </source>
</evidence>
<keyword evidence="2" id="KW-1185">Reference proteome</keyword>
<name>A0ABV4AMH8_9GAMM</name>
<protein>
    <submittedName>
        <fullName evidence="1">YncE family protein</fullName>
    </submittedName>
</protein>
<dbReference type="Gene3D" id="2.130.10.10">
    <property type="entry name" value="YVTN repeat-like/Quinoprotein amine dehydrogenase"/>
    <property type="match status" value="1"/>
</dbReference>